<dbReference type="PIRSF" id="PIRSF017393">
    <property type="entry name" value="MTase_SAV2177"/>
    <property type="match status" value="1"/>
</dbReference>
<dbReference type="InterPro" id="IPR029063">
    <property type="entry name" value="SAM-dependent_MTases_sf"/>
</dbReference>
<keyword evidence="1" id="KW-0489">Methyltransferase</keyword>
<dbReference type="GO" id="GO:0032259">
    <property type="term" value="P:methylation"/>
    <property type="evidence" value="ECO:0007669"/>
    <property type="project" value="UniProtKB-KW"/>
</dbReference>
<dbReference type="InterPro" id="IPR006764">
    <property type="entry name" value="SAM_dep_MeTrfase_SAV2177_type"/>
</dbReference>
<accession>A0A5J5JY85</accession>
<name>A0A5J5JY85_9ACTN</name>
<sequence>MSVFVGFFPGGLYDRCESPSLTAGQGDRHVADDAPPPGIDASVPNPARMYDYFLGGKNNYAADREAAERVLRVAPEARVLARRNRAFLRRAVRHLVTEAGIRQFVDIGTGLPAQGGVHEVAHELDPTVRVAYVDHDPVVLAHARALLSGAGSTVTVRGDLRRPEEILADPGLRSLIDLSQPVAILLVAVVHFLSRDDKPAELVARLRDAVVPGSHLVLSHVTDEERGGAAREGAAVYRGSDAGITLRNREEIQGLFDGFDLLDPGLVPLDDWRPGDENPLLRQARRNLPTWFLCGVGRIP</sequence>
<dbReference type="GO" id="GO:0008168">
    <property type="term" value="F:methyltransferase activity"/>
    <property type="evidence" value="ECO:0007669"/>
    <property type="project" value="UniProtKB-KW"/>
</dbReference>
<dbReference type="EMBL" id="VYTZ01000008">
    <property type="protein sequence ID" value="KAA9376520.1"/>
    <property type="molecule type" value="Genomic_DNA"/>
</dbReference>
<dbReference type="AlphaFoldDB" id="A0A5J5JY85"/>
<evidence type="ECO:0000313" key="2">
    <source>
        <dbReference type="Proteomes" id="UP000327011"/>
    </source>
</evidence>
<reference evidence="1 2" key="1">
    <citation type="submission" date="2019-09" db="EMBL/GenBank/DDBJ databases">
        <title>Screening of Novel Bioactive Compounds from Soil-Associated.</title>
        <authorList>
            <person name="Gong X."/>
        </authorList>
    </citation>
    <scope>NUCLEOTIDE SEQUENCE [LARGE SCALE GENOMIC DNA]</scope>
    <source>
        <strain evidence="1 2">Gxj-6</strain>
    </source>
</reference>
<keyword evidence="2" id="KW-1185">Reference proteome</keyword>
<dbReference type="SUPFAM" id="SSF53335">
    <property type="entry name" value="S-adenosyl-L-methionine-dependent methyltransferases"/>
    <property type="match status" value="1"/>
</dbReference>
<comment type="caution">
    <text evidence="1">The sequence shown here is derived from an EMBL/GenBank/DDBJ whole genome shotgun (WGS) entry which is preliminary data.</text>
</comment>
<proteinExistence type="predicted"/>
<protein>
    <submittedName>
        <fullName evidence="1">SAM-dependent methyltransferase</fullName>
    </submittedName>
</protein>
<dbReference type="Proteomes" id="UP000327011">
    <property type="component" value="Unassembled WGS sequence"/>
</dbReference>
<evidence type="ECO:0000313" key="1">
    <source>
        <dbReference type="EMBL" id="KAA9376520.1"/>
    </source>
</evidence>
<organism evidence="1 2">
    <name type="scientific">Microbispora cellulosiformans</name>
    <dbReference type="NCBI Taxonomy" id="2614688"/>
    <lineage>
        <taxon>Bacteria</taxon>
        <taxon>Bacillati</taxon>
        <taxon>Actinomycetota</taxon>
        <taxon>Actinomycetes</taxon>
        <taxon>Streptosporangiales</taxon>
        <taxon>Streptosporangiaceae</taxon>
        <taxon>Microbispora</taxon>
    </lineage>
</organism>
<dbReference type="Gene3D" id="3.40.50.150">
    <property type="entry name" value="Vaccinia Virus protein VP39"/>
    <property type="match status" value="1"/>
</dbReference>
<keyword evidence="1" id="KW-0808">Transferase</keyword>
<gene>
    <name evidence="1" type="ORF">F5972_24260</name>
</gene>
<dbReference type="Pfam" id="PF04672">
    <property type="entry name" value="Methyltransf_19"/>
    <property type="match status" value="1"/>
</dbReference>